<dbReference type="GO" id="GO:0016787">
    <property type="term" value="F:hydrolase activity"/>
    <property type="evidence" value="ECO:0007669"/>
    <property type="project" value="UniProtKB-KW"/>
</dbReference>
<keyword evidence="7" id="KW-0472">Membrane</keyword>
<evidence type="ECO:0000256" key="5">
    <source>
        <dbReference type="ARBA" id="ARBA00023316"/>
    </source>
</evidence>
<evidence type="ECO:0000256" key="3">
    <source>
        <dbReference type="ARBA" id="ARBA00005784"/>
    </source>
</evidence>
<dbReference type="AlphaFoldDB" id="A0AAW2N0W4"/>
<comment type="similarity">
    <text evidence="3 6">Belongs to the pectinacetylesterase family.</text>
</comment>
<dbReference type="EC" id="3.1.1.-" evidence="6"/>
<keyword evidence="7" id="KW-0812">Transmembrane</keyword>
<reference evidence="8" key="1">
    <citation type="submission" date="2020-06" db="EMBL/GenBank/DDBJ databases">
        <authorList>
            <person name="Li T."/>
            <person name="Hu X."/>
            <person name="Zhang T."/>
            <person name="Song X."/>
            <person name="Zhang H."/>
            <person name="Dai N."/>
            <person name="Sheng W."/>
            <person name="Hou X."/>
            <person name="Wei L."/>
        </authorList>
    </citation>
    <scope>NUCLEOTIDE SEQUENCE</scope>
    <source>
        <strain evidence="8">KEN8</strain>
        <tissue evidence="8">Leaf</tissue>
    </source>
</reference>
<keyword evidence="6" id="KW-0964">Secreted</keyword>
<evidence type="ECO:0000256" key="2">
    <source>
        <dbReference type="ARBA" id="ARBA00004191"/>
    </source>
</evidence>
<feature type="transmembrane region" description="Helical" evidence="7">
    <location>
        <begin position="92"/>
        <end position="112"/>
    </location>
</feature>
<evidence type="ECO:0000313" key="8">
    <source>
        <dbReference type="EMBL" id="KAL0336828.1"/>
    </source>
</evidence>
<keyword evidence="6" id="KW-0378">Hydrolase</keyword>
<feature type="transmembrane region" description="Helical" evidence="7">
    <location>
        <begin position="31"/>
        <end position="52"/>
    </location>
</feature>
<comment type="subcellular location">
    <subcellularLocation>
        <location evidence="2 6">Secreted</location>
        <location evidence="2 6">Cell wall</location>
    </subcellularLocation>
</comment>
<dbReference type="EMBL" id="JACGWM010000012">
    <property type="protein sequence ID" value="KAL0336828.1"/>
    <property type="molecule type" value="Genomic_DNA"/>
</dbReference>
<sequence length="442" mass="49482">MPANHHRFPRSSVDGGFSWWWWRRKFSKREWTIVAAAAAFSILLVILSPVSVSRAFTNTSANSGTASVWVPFTPSSKAQKNSACNDLPLSVYLFHGGGILSGFVLVFVFVLIQCRIIAVCLDGSLPGYHIRRGFGSGSDSWLLHVEGGGWCSTYSSCSARRRTKLGSSTYMEHEVEFLGILSHDPLQNPVFCTSPMLYAHMFSNIQITLSVAYHDFFNWNKVKIRYCDGSSFSSHPDNEFGNGTKIFFRGQIIWDTVMDELLSIGMSKAREALLTGCSAGGLATLIHCDDFRSLLPRDTNVKCLADAGFFLNEKDIAGNRTIDSFYHDVVHLQGVAKSLNHDCITRSEPHKVHFVVCYRNSLLKTLTEFQQNPEMGVFINSCFVHCQTWAAETWHSPTSPRINNKTVAESVGDWYFKRAAAKQIDCPYPCNPTCYNMDLNRG</sequence>
<dbReference type="PANTHER" id="PTHR21562:SF83">
    <property type="entry name" value="PECTIN ACETYLESTERASE 4"/>
    <property type="match status" value="1"/>
</dbReference>
<keyword evidence="7" id="KW-1133">Transmembrane helix</keyword>
<keyword evidence="4 6" id="KW-0134">Cell wall</keyword>
<keyword evidence="5 6" id="KW-0961">Cell wall biogenesis/degradation</keyword>
<evidence type="ECO:0000256" key="1">
    <source>
        <dbReference type="ARBA" id="ARBA00003534"/>
    </source>
</evidence>
<protein>
    <recommendedName>
        <fullName evidence="6">Pectin acetylesterase</fullName>
        <ecNumber evidence="6">3.1.1.-</ecNumber>
    </recommendedName>
</protein>
<dbReference type="InterPro" id="IPR004963">
    <property type="entry name" value="PAE/NOTUM"/>
</dbReference>
<evidence type="ECO:0000256" key="4">
    <source>
        <dbReference type="ARBA" id="ARBA00022512"/>
    </source>
</evidence>
<dbReference type="Pfam" id="PF03283">
    <property type="entry name" value="PAE"/>
    <property type="match status" value="2"/>
</dbReference>
<name>A0AAW2N0W4_9LAMI</name>
<evidence type="ECO:0000256" key="7">
    <source>
        <dbReference type="SAM" id="Phobius"/>
    </source>
</evidence>
<evidence type="ECO:0000256" key="6">
    <source>
        <dbReference type="RuleBase" id="RU363114"/>
    </source>
</evidence>
<organism evidence="8">
    <name type="scientific">Sesamum calycinum</name>
    <dbReference type="NCBI Taxonomy" id="2727403"/>
    <lineage>
        <taxon>Eukaryota</taxon>
        <taxon>Viridiplantae</taxon>
        <taxon>Streptophyta</taxon>
        <taxon>Embryophyta</taxon>
        <taxon>Tracheophyta</taxon>
        <taxon>Spermatophyta</taxon>
        <taxon>Magnoliopsida</taxon>
        <taxon>eudicotyledons</taxon>
        <taxon>Gunneridae</taxon>
        <taxon>Pentapetalae</taxon>
        <taxon>asterids</taxon>
        <taxon>lamiids</taxon>
        <taxon>Lamiales</taxon>
        <taxon>Pedaliaceae</taxon>
        <taxon>Sesamum</taxon>
    </lineage>
</organism>
<comment type="function">
    <text evidence="1 6">Hydrolyzes acetyl esters in homogalacturonan regions of pectin. In type I primary cell wall, galacturonic acid residues of pectin can be acetylated at the O-2 and O-3 positions. Decreasing the degree of acetylation of pectin gels in vitro alters their physical properties.</text>
</comment>
<reference evidence="8" key="2">
    <citation type="journal article" date="2024" name="Plant">
        <title>Genomic evolution and insights into agronomic trait innovations of Sesamum species.</title>
        <authorList>
            <person name="Miao H."/>
            <person name="Wang L."/>
            <person name="Qu L."/>
            <person name="Liu H."/>
            <person name="Sun Y."/>
            <person name="Le M."/>
            <person name="Wang Q."/>
            <person name="Wei S."/>
            <person name="Zheng Y."/>
            <person name="Lin W."/>
            <person name="Duan Y."/>
            <person name="Cao H."/>
            <person name="Xiong S."/>
            <person name="Wang X."/>
            <person name="Wei L."/>
            <person name="Li C."/>
            <person name="Ma Q."/>
            <person name="Ju M."/>
            <person name="Zhao R."/>
            <person name="Li G."/>
            <person name="Mu C."/>
            <person name="Tian Q."/>
            <person name="Mei H."/>
            <person name="Zhang T."/>
            <person name="Gao T."/>
            <person name="Zhang H."/>
        </authorList>
    </citation>
    <scope>NUCLEOTIDE SEQUENCE</scope>
    <source>
        <strain evidence="8">KEN8</strain>
    </source>
</reference>
<gene>
    <name evidence="8" type="ORF">Scaly_1957900</name>
</gene>
<dbReference type="PANTHER" id="PTHR21562">
    <property type="entry name" value="NOTUM-RELATED"/>
    <property type="match status" value="1"/>
</dbReference>
<comment type="caution">
    <text evidence="8">The sequence shown here is derived from an EMBL/GenBank/DDBJ whole genome shotgun (WGS) entry which is preliminary data.</text>
</comment>
<dbReference type="GO" id="GO:0071555">
    <property type="term" value="P:cell wall organization"/>
    <property type="evidence" value="ECO:0007669"/>
    <property type="project" value="UniProtKB-KW"/>
</dbReference>
<proteinExistence type="inferred from homology"/>
<accession>A0AAW2N0W4</accession>